<proteinExistence type="predicted"/>
<gene>
    <name evidence="1" type="ORF">LAMO00422_LOCUS1079</name>
</gene>
<reference evidence="1" key="1">
    <citation type="submission" date="2021-01" db="EMBL/GenBank/DDBJ databases">
        <authorList>
            <person name="Corre E."/>
            <person name="Pelletier E."/>
            <person name="Niang G."/>
            <person name="Scheremetjew M."/>
            <person name="Finn R."/>
            <person name="Kale V."/>
            <person name="Holt S."/>
            <person name="Cochrane G."/>
            <person name="Meng A."/>
            <person name="Brown T."/>
            <person name="Cohen L."/>
        </authorList>
    </citation>
    <scope>NUCLEOTIDE SEQUENCE</scope>
    <source>
        <strain evidence="1">CCMP2058</strain>
    </source>
</reference>
<protein>
    <submittedName>
        <fullName evidence="1">Uncharacterized protein</fullName>
    </submittedName>
</protein>
<accession>A0A7S0CPW1</accession>
<sequence>MLRQLLLLSTSGIKLYSKVFDGEEIKQLSGLITAMLDFCEKKTGLPMSYVEMNKVGVAIAKDSRRKLICCLIIDKEDGREFGRLVAQMMLDEFLKMYPNPRHTDDFSGFNTKISEVIWGSIHPILDTLIEKHRGVQLALLTSGDSIKHATHQIDKLGLLANLQALLRVATNIMASQNDVPQSMEIKGAKNRVIISRIERTTFIVACRNSIDERRTNLQVEATAQLLKTVLVIGSNIQDVWKIR</sequence>
<organism evidence="1">
    <name type="scientific">Amorphochlora amoebiformis</name>
    <dbReference type="NCBI Taxonomy" id="1561963"/>
    <lineage>
        <taxon>Eukaryota</taxon>
        <taxon>Sar</taxon>
        <taxon>Rhizaria</taxon>
        <taxon>Cercozoa</taxon>
        <taxon>Chlorarachniophyceae</taxon>
        <taxon>Amorphochlora</taxon>
    </lineage>
</organism>
<evidence type="ECO:0000313" key="1">
    <source>
        <dbReference type="EMBL" id="CAD8430157.1"/>
    </source>
</evidence>
<dbReference type="EMBL" id="HBEM01001491">
    <property type="protein sequence ID" value="CAD8430157.1"/>
    <property type="molecule type" value="Transcribed_RNA"/>
</dbReference>
<name>A0A7S0CPW1_9EUKA</name>
<dbReference type="AlphaFoldDB" id="A0A7S0CPW1"/>